<evidence type="ECO:0000313" key="3">
    <source>
        <dbReference type="EMBL" id="KAK0514839.1"/>
    </source>
</evidence>
<accession>A0AA39R6X2</accession>
<organism evidence="3 4">
    <name type="scientific">Cladonia borealis</name>
    <dbReference type="NCBI Taxonomy" id="184061"/>
    <lineage>
        <taxon>Eukaryota</taxon>
        <taxon>Fungi</taxon>
        <taxon>Dikarya</taxon>
        <taxon>Ascomycota</taxon>
        <taxon>Pezizomycotina</taxon>
        <taxon>Lecanoromycetes</taxon>
        <taxon>OSLEUM clade</taxon>
        <taxon>Lecanoromycetidae</taxon>
        <taxon>Lecanorales</taxon>
        <taxon>Lecanorineae</taxon>
        <taxon>Cladoniaceae</taxon>
        <taxon>Cladonia</taxon>
    </lineage>
</organism>
<dbReference type="EMBL" id="JAFEKC020000004">
    <property type="protein sequence ID" value="KAK0514839.1"/>
    <property type="molecule type" value="Genomic_DNA"/>
</dbReference>
<feature type="chain" id="PRO_5041242201" evidence="2">
    <location>
        <begin position="20"/>
        <end position="199"/>
    </location>
</feature>
<dbReference type="Proteomes" id="UP001166286">
    <property type="component" value="Unassembled WGS sequence"/>
</dbReference>
<dbReference type="AlphaFoldDB" id="A0AA39R6X2"/>
<keyword evidence="2" id="KW-0732">Signal</keyword>
<name>A0AA39R6X2_9LECA</name>
<feature type="region of interest" description="Disordered" evidence="1">
    <location>
        <begin position="151"/>
        <end position="170"/>
    </location>
</feature>
<proteinExistence type="predicted"/>
<gene>
    <name evidence="3" type="ORF">JMJ35_002218</name>
</gene>
<sequence>MADPVSIAITATLLPIVLAGIQSGLALALDAMPEIHDHRNKHAMKKLHALFLKAKKGELTEKDFQQAQHYYSKLETFALFSENQMLLDHLEKILNLMEGTLVVKNLMEKNNPIDSSDIDILNSKIQTWDMGNAMVDMFKKHDLPPYEAVSSSPGLIKDPAPPASGKNSANTRTWQKPAMWCLVAVMPPLLFVPKIRHKC</sequence>
<reference evidence="3" key="1">
    <citation type="submission" date="2023-03" db="EMBL/GenBank/DDBJ databases">
        <title>Complete genome of Cladonia borealis.</title>
        <authorList>
            <person name="Park H."/>
        </authorList>
    </citation>
    <scope>NUCLEOTIDE SEQUENCE</scope>
    <source>
        <strain evidence="3">ANT050790</strain>
    </source>
</reference>
<feature type="signal peptide" evidence="2">
    <location>
        <begin position="1"/>
        <end position="19"/>
    </location>
</feature>
<evidence type="ECO:0000256" key="2">
    <source>
        <dbReference type="SAM" id="SignalP"/>
    </source>
</evidence>
<evidence type="ECO:0000313" key="4">
    <source>
        <dbReference type="Proteomes" id="UP001166286"/>
    </source>
</evidence>
<protein>
    <submittedName>
        <fullName evidence="3">Uncharacterized protein</fullName>
    </submittedName>
</protein>
<keyword evidence="4" id="KW-1185">Reference proteome</keyword>
<evidence type="ECO:0000256" key="1">
    <source>
        <dbReference type="SAM" id="MobiDB-lite"/>
    </source>
</evidence>
<comment type="caution">
    <text evidence="3">The sequence shown here is derived from an EMBL/GenBank/DDBJ whole genome shotgun (WGS) entry which is preliminary data.</text>
</comment>